<evidence type="ECO:0000256" key="5">
    <source>
        <dbReference type="ARBA" id="ARBA00022857"/>
    </source>
</evidence>
<dbReference type="Pfam" id="PF00763">
    <property type="entry name" value="THF_DHG_CYH"/>
    <property type="match status" value="1"/>
</dbReference>
<dbReference type="InterPro" id="IPR020867">
    <property type="entry name" value="THF_DH/CycHdrlase_CS"/>
</dbReference>
<evidence type="ECO:0000256" key="7">
    <source>
        <dbReference type="ARBA" id="ARBA00023167"/>
    </source>
</evidence>
<evidence type="ECO:0000259" key="10">
    <source>
        <dbReference type="Pfam" id="PF02882"/>
    </source>
</evidence>
<dbReference type="Gene3D" id="3.40.50.10860">
    <property type="entry name" value="Leucine Dehydrogenase, chain A, domain 1"/>
    <property type="match status" value="1"/>
</dbReference>
<keyword evidence="7" id="KW-0028">Amino-acid biosynthesis</keyword>
<dbReference type="Proteomes" id="UP000229612">
    <property type="component" value="Unassembled WGS sequence"/>
</dbReference>
<evidence type="ECO:0000256" key="1">
    <source>
        <dbReference type="ARBA" id="ARBA00004777"/>
    </source>
</evidence>
<dbReference type="PANTHER" id="PTHR48099">
    <property type="entry name" value="C-1-TETRAHYDROFOLATE SYNTHASE, CYTOPLASMIC-RELATED"/>
    <property type="match status" value="1"/>
</dbReference>
<evidence type="ECO:0000259" key="9">
    <source>
        <dbReference type="Pfam" id="PF00763"/>
    </source>
</evidence>
<dbReference type="InterPro" id="IPR020631">
    <property type="entry name" value="THF_DH/CycHdrlase_NAD-bd_dom"/>
</dbReference>
<dbReference type="Pfam" id="PF02882">
    <property type="entry name" value="THF_DHG_CYH_C"/>
    <property type="match status" value="1"/>
</dbReference>
<feature type="domain" description="Tetrahydrofolate dehydrogenase/cyclohydrolase NAD(P)-binding" evidence="10">
    <location>
        <begin position="130"/>
        <end position="261"/>
    </location>
</feature>
<dbReference type="InterPro" id="IPR020630">
    <property type="entry name" value="THF_DH/CycHdrlase_cat_dom"/>
</dbReference>
<organism evidence="11 12">
    <name type="scientific">Candidatus Kaiserbacteria bacterium CG10_big_fil_rev_8_21_14_0_10_44_10</name>
    <dbReference type="NCBI Taxonomy" id="1974606"/>
    <lineage>
        <taxon>Bacteria</taxon>
        <taxon>Candidatus Kaiseribacteriota</taxon>
    </lineage>
</organism>
<dbReference type="InterPro" id="IPR000672">
    <property type="entry name" value="THF_DH/CycHdrlase"/>
</dbReference>
<protein>
    <submittedName>
        <fullName evidence="11">Uncharacterized protein</fullName>
    </submittedName>
</protein>
<comment type="caution">
    <text evidence="11">The sequence shown here is derived from an EMBL/GenBank/DDBJ whole genome shotgun (WGS) entry which is preliminary data.</text>
</comment>
<evidence type="ECO:0000256" key="3">
    <source>
        <dbReference type="ARBA" id="ARBA00022755"/>
    </source>
</evidence>
<dbReference type="PROSITE" id="PS00767">
    <property type="entry name" value="THF_DHG_CYH_2"/>
    <property type="match status" value="1"/>
</dbReference>
<dbReference type="GO" id="GO:0035999">
    <property type="term" value="P:tetrahydrofolate interconversion"/>
    <property type="evidence" value="ECO:0007669"/>
    <property type="project" value="TreeGrafter"/>
</dbReference>
<evidence type="ECO:0000313" key="12">
    <source>
        <dbReference type="Proteomes" id="UP000229612"/>
    </source>
</evidence>
<evidence type="ECO:0000256" key="6">
    <source>
        <dbReference type="ARBA" id="ARBA00023002"/>
    </source>
</evidence>
<dbReference type="GO" id="GO:0004477">
    <property type="term" value="F:methenyltetrahydrofolate cyclohydrolase activity"/>
    <property type="evidence" value="ECO:0007669"/>
    <property type="project" value="TreeGrafter"/>
</dbReference>
<evidence type="ECO:0000256" key="4">
    <source>
        <dbReference type="ARBA" id="ARBA00022801"/>
    </source>
</evidence>
<dbReference type="GO" id="GO:0006164">
    <property type="term" value="P:purine nucleotide biosynthetic process"/>
    <property type="evidence" value="ECO:0007669"/>
    <property type="project" value="UniProtKB-KW"/>
</dbReference>
<evidence type="ECO:0000256" key="2">
    <source>
        <dbReference type="ARBA" id="ARBA00022563"/>
    </source>
</evidence>
<dbReference type="InterPro" id="IPR036291">
    <property type="entry name" value="NAD(P)-bd_dom_sf"/>
</dbReference>
<reference evidence="12" key="1">
    <citation type="submission" date="2017-09" db="EMBL/GenBank/DDBJ databases">
        <title>Depth-based differentiation of microbial function through sediment-hosted aquifers and enrichment of novel symbionts in the deep terrestrial subsurface.</title>
        <authorList>
            <person name="Probst A.J."/>
            <person name="Ladd B."/>
            <person name="Jarett J.K."/>
            <person name="Geller-Mcgrath D.E."/>
            <person name="Sieber C.M.K."/>
            <person name="Emerson J.B."/>
            <person name="Anantharaman K."/>
            <person name="Thomas B.C."/>
            <person name="Malmstrom R."/>
            <person name="Stieglmeier M."/>
            <person name="Klingl A."/>
            <person name="Woyke T."/>
            <person name="Ryan C.M."/>
            <person name="Banfield J.F."/>
        </authorList>
    </citation>
    <scope>NUCLEOTIDE SEQUENCE [LARGE SCALE GENOMIC DNA]</scope>
</reference>
<proteinExistence type="predicted"/>
<dbReference type="SUPFAM" id="SSF53223">
    <property type="entry name" value="Aminoacid dehydrogenase-like, N-terminal domain"/>
    <property type="match status" value="1"/>
</dbReference>
<dbReference type="InterPro" id="IPR046346">
    <property type="entry name" value="Aminoacid_DH-like_N_sf"/>
</dbReference>
<feature type="domain" description="Tetrahydrofolate dehydrogenase/cyclohydrolase catalytic" evidence="9">
    <location>
        <begin position="3"/>
        <end position="112"/>
    </location>
</feature>
<dbReference type="SUPFAM" id="SSF51735">
    <property type="entry name" value="NAD(P)-binding Rossmann-fold domains"/>
    <property type="match status" value="1"/>
</dbReference>
<evidence type="ECO:0000256" key="8">
    <source>
        <dbReference type="ARBA" id="ARBA00023268"/>
    </source>
</evidence>
<dbReference type="GO" id="GO:0004488">
    <property type="term" value="F:methylenetetrahydrofolate dehydrogenase (NADP+) activity"/>
    <property type="evidence" value="ECO:0007669"/>
    <property type="project" value="InterPro"/>
</dbReference>
<keyword evidence="8" id="KW-0511">Multifunctional enzyme</keyword>
<keyword evidence="6" id="KW-0560">Oxidoreductase</keyword>
<keyword evidence="4" id="KW-0378">Hydrolase</keyword>
<dbReference type="AlphaFoldDB" id="A0A2H0UHT9"/>
<keyword evidence="5" id="KW-0521">NADP</keyword>
<dbReference type="PANTHER" id="PTHR48099:SF5">
    <property type="entry name" value="C-1-TETRAHYDROFOLATE SYNTHASE, CYTOPLASMIC"/>
    <property type="match status" value="1"/>
</dbReference>
<dbReference type="GO" id="GO:0005829">
    <property type="term" value="C:cytosol"/>
    <property type="evidence" value="ECO:0007669"/>
    <property type="project" value="TreeGrafter"/>
</dbReference>
<keyword evidence="3" id="KW-0658">Purine biosynthesis</keyword>
<name>A0A2H0UHT9_9BACT</name>
<dbReference type="Gene3D" id="3.40.50.720">
    <property type="entry name" value="NAD(P)-binding Rossmann-like Domain"/>
    <property type="match status" value="1"/>
</dbReference>
<dbReference type="GO" id="GO:0009086">
    <property type="term" value="P:methionine biosynthetic process"/>
    <property type="evidence" value="ECO:0007669"/>
    <property type="project" value="UniProtKB-KW"/>
</dbReference>
<gene>
    <name evidence="11" type="ORF">COU14_01415</name>
</gene>
<comment type="pathway">
    <text evidence="1">One-carbon metabolism; tetrahydrofolate interconversion.</text>
</comment>
<keyword evidence="2" id="KW-0554">One-carbon metabolism</keyword>
<dbReference type="EMBL" id="PFBG01000015">
    <property type="protein sequence ID" value="PIR85984.1"/>
    <property type="molecule type" value="Genomic_DNA"/>
</dbReference>
<accession>A0A2H0UHT9</accession>
<keyword evidence="7" id="KW-0486">Methionine biosynthesis</keyword>
<dbReference type="PRINTS" id="PR00085">
    <property type="entry name" value="THFDHDRGNASE"/>
</dbReference>
<evidence type="ECO:0000313" key="11">
    <source>
        <dbReference type="EMBL" id="PIR85984.1"/>
    </source>
</evidence>
<sequence length="264" mass="27547">MIVDGKKIAGEIYSDIKDNLSKSGKHPCLTVFACAPNAETKKYMELKKKRASELGVDVLVIELDADTTTEKAVEAVLSADASADGVIVQLPFPPQVDAGALLSAIPKELDIDNINYAGEETDVLPPVVGAIAEIAKRHDVDFAGKNVVVIGRGRLVGKPATLWAKSQGAVVTVIDKDTEDADSIMREADIIISGAGVPSLITPDKIKDGVVIFDAGTSEEGGELKGDADQACASKCSLFTPVPGGVGPITIAILLRNLVTLSNS</sequence>